<sequence length="40" mass="4488">MLADIDTPIIELNNKSDKLSVLPNFWLHLSLITPSISPLQ</sequence>
<dbReference type="STRING" id="1354303.M917_1916"/>
<accession>U4T9M5</accession>
<dbReference type="AlphaFoldDB" id="U4T9M5"/>
<name>U4T9M5_9GAMM</name>
<gene>
    <name evidence="1" type="ORF">M917_1916</name>
</gene>
<organism evidence="1 2">
    <name type="scientific">Psychrobacter aquaticus CMS 56</name>
    <dbReference type="NCBI Taxonomy" id="1354303"/>
    <lineage>
        <taxon>Bacteria</taxon>
        <taxon>Pseudomonadati</taxon>
        <taxon>Pseudomonadota</taxon>
        <taxon>Gammaproteobacteria</taxon>
        <taxon>Moraxellales</taxon>
        <taxon>Moraxellaceae</taxon>
        <taxon>Psychrobacter</taxon>
    </lineage>
</organism>
<reference evidence="1 2" key="1">
    <citation type="journal article" date="2013" name="Genome Announc.">
        <title>Draft Genome Sequence of Psychrobacter aquaticus Strain CMS 56T, Isolated from a Cyanobacterial Mat Sample Collected from Water Bodies in the McMurdo Dry Valley Region of Antarctica.</title>
        <authorList>
            <person name="Reddy G.S."/>
            <person name="Ara S."/>
            <person name="Singh A."/>
            <person name="Kumar Pinnaka A."/>
            <person name="Shivaji S."/>
        </authorList>
    </citation>
    <scope>NUCLEOTIDE SEQUENCE [LARGE SCALE GENOMIC DNA]</scope>
    <source>
        <strain evidence="1 2">CMS 56</strain>
    </source>
</reference>
<evidence type="ECO:0000313" key="1">
    <source>
        <dbReference type="EMBL" id="ERL55183.1"/>
    </source>
</evidence>
<proteinExistence type="predicted"/>
<dbReference type="EMBL" id="AUSW01000033">
    <property type="protein sequence ID" value="ERL55183.1"/>
    <property type="molecule type" value="Genomic_DNA"/>
</dbReference>
<dbReference type="PATRIC" id="fig|1354303.4.peg.1881"/>
<keyword evidence="2" id="KW-1185">Reference proteome</keyword>
<dbReference type="Proteomes" id="UP000016761">
    <property type="component" value="Unassembled WGS sequence"/>
</dbReference>
<evidence type="ECO:0000313" key="2">
    <source>
        <dbReference type="Proteomes" id="UP000016761"/>
    </source>
</evidence>
<protein>
    <submittedName>
        <fullName evidence="1">Uncharacterized protein</fullName>
    </submittedName>
</protein>
<comment type="caution">
    <text evidence="1">The sequence shown here is derived from an EMBL/GenBank/DDBJ whole genome shotgun (WGS) entry which is preliminary data.</text>
</comment>